<dbReference type="GeneID" id="66104632"/>
<reference evidence="2" key="1">
    <citation type="submission" date="2020-11" db="EMBL/GenBank/DDBJ databases">
        <title>Adaptations for nitrogen fixation in a non-lichenized fungal sporocarp promotes dispersal by wood-feeding termites.</title>
        <authorList>
            <consortium name="DOE Joint Genome Institute"/>
            <person name="Koch R.A."/>
            <person name="Yoon G."/>
            <person name="Arayal U."/>
            <person name="Lail K."/>
            <person name="Amirebrahimi M."/>
            <person name="Labutti K."/>
            <person name="Lipzen A."/>
            <person name="Riley R."/>
            <person name="Barry K."/>
            <person name="Henrissat B."/>
            <person name="Grigoriev I.V."/>
            <person name="Herr J.R."/>
            <person name="Aime M.C."/>
        </authorList>
    </citation>
    <scope>NUCLEOTIDE SEQUENCE</scope>
    <source>
        <strain evidence="2">MCA 3950</strain>
    </source>
</reference>
<evidence type="ECO:0000256" key="1">
    <source>
        <dbReference type="SAM" id="MobiDB-lite"/>
    </source>
</evidence>
<organism evidence="2 3">
    <name type="scientific">Guyanagaster necrorhizus</name>
    <dbReference type="NCBI Taxonomy" id="856835"/>
    <lineage>
        <taxon>Eukaryota</taxon>
        <taxon>Fungi</taxon>
        <taxon>Dikarya</taxon>
        <taxon>Basidiomycota</taxon>
        <taxon>Agaricomycotina</taxon>
        <taxon>Agaricomycetes</taxon>
        <taxon>Agaricomycetidae</taxon>
        <taxon>Agaricales</taxon>
        <taxon>Marasmiineae</taxon>
        <taxon>Physalacriaceae</taxon>
        <taxon>Guyanagaster</taxon>
    </lineage>
</organism>
<gene>
    <name evidence="2" type="ORF">BT62DRAFT_798660</name>
</gene>
<keyword evidence="3" id="KW-1185">Reference proteome</keyword>
<dbReference type="RefSeq" id="XP_043032630.1">
    <property type="nucleotide sequence ID" value="XM_043182335.1"/>
</dbReference>
<dbReference type="Proteomes" id="UP000812287">
    <property type="component" value="Unassembled WGS sequence"/>
</dbReference>
<dbReference type="AlphaFoldDB" id="A0A9P7VDX6"/>
<dbReference type="EMBL" id="MU250617">
    <property type="protein sequence ID" value="KAG7439126.1"/>
    <property type="molecule type" value="Genomic_DNA"/>
</dbReference>
<name>A0A9P7VDX6_9AGAR</name>
<feature type="region of interest" description="Disordered" evidence="1">
    <location>
        <begin position="27"/>
        <end position="47"/>
    </location>
</feature>
<sequence>MSSSNHFDNDTAEMPYGFNFPDHPITHTIDSLPPYTNDPPPSSLEDRQSQFKTLRLAVLTFQRWKAANENARPYIEGEIVVSPNERQYLSVDQAVRKINEEVPWQYRIQRPDVSVLLRKNAPDRKLEWKLMKKGDIDGLWERWATEEVQIREAVRKERFFGAIDVAIVHCQLEMLAIQDVIKNWS</sequence>
<proteinExistence type="predicted"/>
<evidence type="ECO:0000313" key="2">
    <source>
        <dbReference type="EMBL" id="KAG7439126.1"/>
    </source>
</evidence>
<accession>A0A9P7VDX6</accession>
<evidence type="ECO:0000313" key="3">
    <source>
        <dbReference type="Proteomes" id="UP000812287"/>
    </source>
</evidence>
<comment type="caution">
    <text evidence="2">The sequence shown here is derived from an EMBL/GenBank/DDBJ whole genome shotgun (WGS) entry which is preliminary data.</text>
</comment>
<protein>
    <submittedName>
        <fullName evidence="2">Uncharacterized protein</fullName>
    </submittedName>
</protein>
<dbReference type="OrthoDB" id="2959988at2759"/>